<keyword evidence="4 10" id="KW-1133">Transmembrane helix</keyword>
<feature type="transmembrane region" description="Helical" evidence="10">
    <location>
        <begin position="44"/>
        <end position="64"/>
    </location>
</feature>
<evidence type="ECO:0000313" key="13">
    <source>
        <dbReference type="EMBL" id="KAF2076464.1"/>
    </source>
</evidence>
<keyword evidence="7 10" id="KW-0472">Membrane</keyword>
<feature type="domain" description="Cation/H+ exchanger transmembrane" evidence="12">
    <location>
        <begin position="54"/>
        <end position="441"/>
    </location>
</feature>
<evidence type="ECO:0000256" key="9">
    <source>
        <dbReference type="RuleBase" id="RU003722"/>
    </source>
</evidence>
<comment type="subcellular location">
    <subcellularLocation>
        <location evidence="1">Membrane</location>
        <topology evidence="1">Multi-pass membrane protein</topology>
    </subcellularLocation>
</comment>
<dbReference type="NCBIfam" id="TIGR00840">
    <property type="entry name" value="b_cpa1"/>
    <property type="match status" value="1"/>
</dbReference>
<evidence type="ECO:0000256" key="4">
    <source>
        <dbReference type="ARBA" id="ARBA00022989"/>
    </source>
</evidence>
<comment type="caution">
    <text evidence="13">The sequence shown here is derived from an EMBL/GenBank/DDBJ whole genome shotgun (WGS) entry which is preliminary data.</text>
</comment>
<comment type="similarity">
    <text evidence="9">Belongs to the monovalent cation:proton antiporter 1 (CPA1) transporter (TC 2.A.36) family.</text>
</comment>
<keyword evidence="3 9" id="KW-0812">Transmembrane</keyword>
<feature type="transmembrane region" description="Helical" evidence="10">
    <location>
        <begin position="103"/>
        <end position="119"/>
    </location>
</feature>
<keyword evidence="5" id="KW-0915">Sodium</keyword>
<feature type="signal peptide" evidence="11">
    <location>
        <begin position="1"/>
        <end position="20"/>
    </location>
</feature>
<evidence type="ECO:0000256" key="7">
    <source>
        <dbReference type="ARBA" id="ARBA00023136"/>
    </source>
</evidence>
<dbReference type="GO" id="GO:0015386">
    <property type="term" value="F:potassium:proton antiporter activity"/>
    <property type="evidence" value="ECO:0007669"/>
    <property type="project" value="TreeGrafter"/>
</dbReference>
<keyword evidence="6 9" id="KW-0406">Ion transport</keyword>
<evidence type="ECO:0000313" key="14">
    <source>
        <dbReference type="Proteomes" id="UP000695562"/>
    </source>
</evidence>
<dbReference type="Pfam" id="PF00999">
    <property type="entry name" value="Na_H_Exchanger"/>
    <property type="match status" value="1"/>
</dbReference>
<accession>A0A8J4Q1Y3</accession>
<name>A0A8J4Q1Y3_9MYCE</name>
<feature type="transmembrane region" description="Helical" evidence="10">
    <location>
        <begin position="193"/>
        <end position="214"/>
    </location>
</feature>
<evidence type="ECO:0000256" key="8">
    <source>
        <dbReference type="ARBA" id="ARBA00023201"/>
    </source>
</evidence>
<dbReference type="GO" id="GO:0051453">
    <property type="term" value="P:regulation of intracellular pH"/>
    <property type="evidence" value="ECO:0007669"/>
    <property type="project" value="TreeGrafter"/>
</dbReference>
<evidence type="ECO:0000256" key="1">
    <source>
        <dbReference type="ARBA" id="ARBA00004141"/>
    </source>
</evidence>
<keyword evidence="9" id="KW-0050">Antiport</keyword>
<dbReference type="InterPro" id="IPR018422">
    <property type="entry name" value="Cation/H_exchanger_CPA1"/>
</dbReference>
<feature type="transmembrane region" description="Helical" evidence="10">
    <location>
        <begin position="416"/>
        <end position="440"/>
    </location>
</feature>
<keyword evidence="11" id="KW-0732">Signal</keyword>
<dbReference type="Proteomes" id="UP000695562">
    <property type="component" value="Unassembled WGS sequence"/>
</dbReference>
<feature type="chain" id="PRO_5035197521" description="Sodium/hydrogen exchanger" evidence="11">
    <location>
        <begin position="21"/>
        <end position="526"/>
    </location>
</feature>
<gene>
    <name evidence="13" type="ORF">CYY_002205</name>
</gene>
<evidence type="ECO:0000259" key="12">
    <source>
        <dbReference type="Pfam" id="PF00999"/>
    </source>
</evidence>
<dbReference type="OrthoDB" id="196264at2759"/>
<feature type="transmembrane region" description="Helical" evidence="10">
    <location>
        <begin position="350"/>
        <end position="371"/>
    </location>
</feature>
<protein>
    <recommendedName>
        <fullName evidence="9">Sodium/hydrogen exchanger</fullName>
    </recommendedName>
</protein>
<dbReference type="GO" id="GO:0015385">
    <property type="term" value="F:sodium:proton antiporter activity"/>
    <property type="evidence" value="ECO:0007669"/>
    <property type="project" value="InterPro"/>
</dbReference>
<keyword evidence="2 9" id="KW-0813">Transport</keyword>
<reference evidence="13" key="1">
    <citation type="submission" date="2020-01" db="EMBL/GenBank/DDBJ databases">
        <title>Development of genomics and gene disruption for Polysphondylium violaceum indicates a role for the polyketide synthase stlB in stalk morphogenesis.</title>
        <authorList>
            <person name="Narita B."/>
            <person name="Kawabe Y."/>
            <person name="Kin K."/>
            <person name="Saito T."/>
            <person name="Gibbs R."/>
            <person name="Kuspa A."/>
            <person name="Muzny D."/>
            <person name="Queller D."/>
            <person name="Richards S."/>
            <person name="Strassman J."/>
            <person name="Sucgang R."/>
            <person name="Worley K."/>
            <person name="Schaap P."/>
        </authorList>
    </citation>
    <scope>NUCLEOTIDE SEQUENCE</scope>
    <source>
        <strain evidence="13">QSvi11</strain>
    </source>
</reference>
<evidence type="ECO:0000256" key="11">
    <source>
        <dbReference type="SAM" id="SignalP"/>
    </source>
</evidence>
<feature type="transmembrane region" description="Helical" evidence="10">
    <location>
        <begin position="383"/>
        <end position="404"/>
    </location>
</feature>
<dbReference type="GO" id="GO:0005886">
    <property type="term" value="C:plasma membrane"/>
    <property type="evidence" value="ECO:0007669"/>
    <property type="project" value="TreeGrafter"/>
</dbReference>
<sequence>MKSLIKLSLFLIFCINLVNATHDINNGCKDIIGCGPEESKELLIFVVLLFFSVMVVYFISSLNIHFMPESIALVFYGILLGIVVKFTNSTIIEKISIYDADKFFLFLLPVIIFETGFSLNQLNFFKNIVPISILAVIGTLISFAFTGFGVYLMGYLGVSLPVSEREGLILGSVSCSVDPIATLAIFKALDVEPLLFILVLGESILNDAVSIIAFKSVLTYGVSEIWKPIILFFVMLFGSVFIGVATILILGFILKLFDIGKYPAVETIFIIIFSFISYHICDSLGLSGIVAAFFSGITMSHYCYRGLSQETKQTISQLYRTGAFVAETIVFMYIGITLPIHQFYINVPMIAWTLLFFVVSRAISIFPTFFILNKLNTQSYVSLAIQTVIWFSGLRGAISFSLNFSPALDDFPNGQYIQTTILLSVYITLFVFGMGVYPLLKLLKIKTNQREQTLESINTMYIEDETKFGKLGSFFRNIDEKLKLFFSRYDIPPVFLRDKEKENRRNFENEGYQAISDESDYIYGKQ</sequence>
<evidence type="ECO:0000256" key="3">
    <source>
        <dbReference type="ARBA" id="ARBA00022692"/>
    </source>
</evidence>
<dbReference type="PRINTS" id="PR01084">
    <property type="entry name" value="NAHEXCHNGR"/>
</dbReference>
<feature type="transmembrane region" description="Helical" evidence="10">
    <location>
        <begin position="324"/>
        <end position="344"/>
    </location>
</feature>
<dbReference type="PANTHER" id="PTHR10110">
    <property type="entry name" value="SODIUM/HYDROGEN EXCHANGER"/>
    <property type="match status" value="1"/>
</dbReference>
<dbReference type="GO" id="GO:0098719">
    <property type="term" value="P:sodium ion import across plasma membrane"/>
    <property type="evidence" value="ECO:0007669"/>
    <property type="project" value="TreeGrafter"/>
</dbReference>
<keyword evidence="8 9" id="KW-0739">Sodium transport</keyword>
<feature type="transmembrane region" description="Helical" evidence="10">
    <location>
        <begin position="262"/>
        <end position="280"/>
    </location>
</feature>
<evidence type="ECO:0000256" key="2">
    <source>
        <dbReference type="ARBA" id="ARBA00022448"/>
    </source>
</evidence>
<dbReference type="PANTHER" id="PTHR10110:SF187">
    <property type="entry name" value="SODIUM_HYDROGEN EXCHANGER"/>
    <property type="match status" value="1"/>
</dbReference>
<evidence type="ECO:0000256" key="6">
    <source>
        <dbReference type="ARBA" id="ARBA00023065"/>
    </source>
</evidence>
<feature type="transmembrane region" description="Helical" evidence="10">
    <location>
        <begin position="131"/>
        <end position="156"/>
    </location>
</feature>
<feature type="transmembrane region" description="Helical" evidence="10">
    <location>
        <begin position="229"/>
        <end position="250"/>
    </location>
</feature>
<feature type="transmembrane region" description="Helical" evidence="10">
    <location>
        <begin position="71"/>
        <end position="91"/>
    </location>
</feature>
<evidence type="ECO:0000256" key="10">
    <source>
        <dbReference type="SAM" id="Phobius"/>
    </source>
</evidence>
<evidence type="ECO:0000256" key="5">
    <source>
        <dbReference type="ARBA" id="ARBA00023053"/>
    </source>
</evidence>
<dbReference type="Gene3D" id="6.10.140.1330">
    <property type="match status" value="1"/>
</dbReference>
<keyword evidence="14" id="KW-1185">Reference proteome</keyword>
<organism evidence="13 14">
    <name type="scientific">Polysphondylium violaceum</name>
    <dbReference type="NCBI Taxonomy" id="133409"/>
    <lineage>
        <taxon>Eukaryota</taxon>
        <taxon>Amoebozoa</taxon>
        <taxon>Evosea</taxon>
        <taxon>Eumycetozoa</taxon>
        <taxon>Dictyostelia</taxon>
        <taxon>Dictyosteliales</taxon>
        <taxon>Dictyosteliaceae</taxon>
        <taxon>Polysphondylium</taxon>
    </lineage>
</organism>
<dbReference type="AlphaFoldDB" id="A0A8J4Q1Y3"/>
<dbReference type="InterPro" id="IPR006153">
    <property type="entry name" value="Cation/H_exchanger_TM"/>
</dbReference>
<dbReference type="InterPro" id="IPR004709">
    <property type="entry name" value="NaH_exchanger"/>
</dbReference>
<proteinExistence type="inferred from homology"/>
<dbReference type="EMBL" id="AJWJ01000059">
    <property type="protein sequence ID" value="KAF2076464.1"/>
    <property type="molecule type" value="Genomic_DNA"/>
</dbReference>